<dbReference type="Gene3D" id="1.10.238.10">
    <property type="entry name" value="EF-hand"/>
    <property type="match status" value="1"/>
</dbReference>
<evidence type="ECO:0000313" key="4">
    <source>
        <dbReference type="Proteomes" id="UP001196413"/>
    </source>
</evidence>
<dbReference type="EMBL" id="JAHQIW010005329">
    <property type="protein sequence ID" value="KAJ1365702.1"/>
    <property type="molecule type" value="Genomic_DNA"/>
</dbReference>
<dbReference type="GO" id="GO:0032273">
    <property type="term" value="P:positive regulation of protein polymerization"/>
    <property type="evidence" value="ECO:0007669"/>
    <property type="project" value="TreeGrafter"/>
</dbReference>
<dbReference type="PANTHER" id="PTHR12932">
    <property type="entry name" value="P25 ALPHA-RELATED"/>
    <property type="match status" value="1"/>
</dbReference>
<dbReference type="GO" id="GO:0015631">
    <property type="term" value="F:tubulin binding"/>
    <property type="evidence" value="ECO:0007669"/>
    <property type="project" value="InterPro"/>
</dbReference>
<dbReference type="GO" id="GO:0005874">
    <property type="term" value="C:microtubule"/>
    <property type="evidence" value="ECO:0007669"/>
    <property type="project" value="TreeGrafter"/>
</dbReference>
<dbReference type="InterPro" id="IPR011992">
    <property type="entry name" value="EF-hand-dom_pair"/>
</dbReference>
<evidence type="ECO:0000256" key="2">
    <source>
        <dbReference type="SAM" id="MobiDB-lite"/>
    </source>
</evidence>
<name>A0AAD5MWC0_PARTN</name>
<dbReference type="SUPFAM" id="SSF47473">
    <property type="entry name" value="EF-hand"/>
    <property type="match status" value="1"/>
</dbReference>
<keyword evidence="4" id="KW-1185">Reference proteome</keyword>
<evidence type="ECO:0000313" key="3">
    <source>
        <dbReference type="EMBL" id="KAJ1365702.1"/>
    </source>
</evidence>
<dbReference type="InterPro" id="IPR008907">
    <property type="entry name" value="TPP/p25"/>
</dbReference>
<accession>A0AAD5MWC0</accession>
<dbReference type="GO" id="GO:0001578">
    <property type="term" value="P:microtubule bundle formation"/>
    <property type="evidence" value="ECO:0007669"/>
    <property type="project" value="TreeGrafter"/>
</dbReference>
<dbReference type="AlphaFoldDB" id="A0AAD5MWC0"/>
<comment type="caution">
    <text evidence="3">The sequence shown here is derived from an EMBL/GenBank/DDBJ whole genome shotgun (WGS) entry which is preliminary data.</text>
</comment>
<evidence type="ECO:0000256" key="1">
    <source>
        <dbReference type="ARBA" id="ARBA00010994"/>
    </source>
</evidence>
<dbReference type="Proteomes" id="UP001196413">
    <property type="component" value="Unassembled WGS sequence"/>
</dbReference>
<feature type="compositionally biased region" description="Basic and acidic residues" evidence="2">
    <location>
        <begin position="158"/>
        <end position="179"/>
    </location>
</feature>
<sequence>MPTDISSGIALMASYPASQCPKKLNLNSNGTKTMLRRDGKRLRSLVRRRPPRMTGKNFDKWLKDAGVLDSKNITTTMTGIAFSKVAGPKKKTNFEETKKVIVGVAEDRARQSKKTVQEELDAITEKLARLEAPTLNSAAKADANGVYQRLTDHTKYTGAHKERFDAEGKGRGKAGRVDETINTGYVSSYKNKDTYDKVHGKH</sequence>
<dbReference type="GO" id="GO:0046785">
    <property type="term" value="P:microtubule polymerization"/>
    <property type="evidence" value="ECO:0007669"/>
    <property type="project" value="InterPro"/>
</dbReference>
<feature type="region of interest" description="Disordered" evidence="2">
    <location>
        <begin position="158"/>
        <end position="183"/>
    </location>
</feature>
<protein>
    <submittedName>
        <fullName evidence="3">Tubulin polymerization-promoting protein</fullName>
    </submittedName>
</protein>
<gene>
    <name evidence="3" type="primary">TPPP1</name>
    <name evidence="3" type="ORF">KIN20_026116</name>
</gene>
<reference evidence="3" key="1">
    <citation type="submission" date="2021-06" db="EMBL/GenBank/DDBJ databases">
        <title>Parelaphostrongylus tenuis whole genome reference sequence.</title>
        <authorList>
            <person name="Garwood T.J."/>
            <person name="Larsen P.A."/>
            <person name="Fountain-Jones N.M."/>
            <person name="Garbe J.R."/>
            <person name="Macchietto M.G."/>
            <person name="Kania S.A."/>
            <person name="Gerhold R.W."/>
            <person name="Richards J.E."/>
            <person name="Wolf T.M."/>
        </authorList>
    </citation>
    <scope>NUCLEOTIDE SEQUENCE</scope>
    <source>
        <strain evidence="3">MNPRO001-30</strain>
        <tissue evidence="3">Meninges</tissue>
    </source>
</reference>
<proteinExistence type="inferred from homology"/>
<comment type="similarity">
    <text evidence="1">Belongs to the TPPP family.</text>
</comment>
<dbReference type="PANTHER" id="PTHR12932:SF9">
    <property type="entry name" value="TUBULIN POLYMERIZATION-PROMOTING PROTEIN HOMOLOG"/>
    <property type="match status" value="1"/>
</dbReference>
<dbReference type="Pfam" id="PF05517">
    <property type="entry name" value="p25-alpha"/>
    <property type="match status" value="1"/>
</dbReference>
<organism evidence="3 4">
    <name type="scientific">Parelaphostrongylus tenuis</name>
    <name type="common">Meningeal worm</name>
    <dbReference type="NCBI Taxonomy" id="148309"/>
    <lineage>
        <taxon>Eukaryota</taxon>
        <taxon>Metazoa</taxon>
        <taxon>Ecdysozoa</taxon>
        <taxon>Nematoda</taxon>
        <taxon>Chromadorea</taxon>
        <taxon>Rhabditida</taxon>
        <taxon>Rhabditina</taxon>
        <taxon>Rhabditomorpha</taxon>
        <taxon>Strongyloidea</taxon>
        <taxon>Metastrongylidae</taxon>
        <taxon>Parelaphostrongylus</taxon>
    </lineage>
</organism>